<reference evidence="2 3" key="1">
    <citation type="submission" date="2016-02" db="EMBL/GenBank/DDBJ databases">
        <title>Genome analysis of coral dinoflagellate symbionts highlights evolutionary adaptations to a symbiotic lifestyle.</title>
        <authorList>
            <person name="Aranda M."/>
            <person name="Li Y."/>
            <person name="Liew Y.J."/>
            <person name="Baumgarten S."/>
            <person name="Simakov O."/>
            <person name="Wilson M."/>
            <person name="Piel J."/>
            <person name="Ashoor H."/>
            <person name="Bougouffa S."/>
            <person name="Bajic V.B."/>
            <person name="Ryu T."/>
            <person name="Ravasi T."/>
            <person name="Bayer T."/>
            <person name="Micklem G."/>
            <person name="Kim H."/>
            <person name="Bhak J."/>
            <person name="Lajeunesse T.C."/>
            <person name="Voolstra C.R."/>
        </authorList>
    </citation>
    <scope>NUCLEOTIDE SEQUENCE [LARGE SCALE GENOMIC DNA]</scope>
    <source>
        <strain evidence="2 3">CCMP2467</strain>
    </source>
</reference>
<comment type="caution">
    <text evidence="2">The sequence shown here is derived from an EMBL/GenBank/DDBJ whole genome shotgun (WGS) entry which is preliminary data.</text>
</comment>
<name>A0A1Q9EYS7_SYMMI</name>
<protein>
    <submittedName>
        <fullName evidence="2">Uncharacterized protein</fullName>
    </submittedName>
</protein>
<dbReference type="AlphaFoldDB" id="A0A1Q9EYS7"/>
<dbReference type="EMBL" id="LSRX01000042">
    <property type="protein sequence ID" value="OLQ12522.1"/>
    <property type="molecule type" value="Genomic_DNA"/>
</dbReference>
<evidence type="ECO:0000313" key="2">
    <source>
        <dbReference type="EMBL" id="OLQ12522.1"/>
    </source>
</evidence>
<evidence type="ECO:0000313" key="3">
    <source>
        <dbReference type="Proteomes" id="UP000186817"/>
    </source>
</evidence>
<feature type="region of interest" description="Disordered" evidence="1">
    <location>
        <begin position="1"/>
        <end position="46"/>
    </location>
</feature>
<accession>A0A1Q9EYS7</accession>
<feature type="compositionally biased region" description="Polar residues" evidence="1">
    <location>
        <begin position="22"/>
        <end position="46"/>
    </location>
</feature>
<organism evidence="2 3">
    <name type="scientific">Symbiodinium microadriaticum</name>
    <name type="common">Dinoflagellate</name>
    <name type="synonym">Zooxanthella microadriatica</name>
    <dbReference type="NCBI Taxonomy" id="2951"/>
    <lineage>
        <taxon>Eukaryota</taxon>
        <taxon>Sar</taxon>
        <taxon>Alveolata</taxon>
        <taxon>Dinophyceae</taxon>
        <taxon>Suessiales</taxon>
        <taxon>Symbiodiniaceae</taxon>
        <taxon>Symbiodinium</taxon>
    </lineage>
</organism>
<evidence type="ECO:0000256" key="1">
    <source>
        <dbReference type="SAM" id="MobiDB-lite"/>
    </source>
</evidence>
<sequence>MRAANTAPRRILPPPPPPKTFKATSPQHSQTLSDNPPQASSSQPFNVFSSPLPPCIEVRPAAEIPQDQKPSLHSYDIQDAERFIEKIREICGDSAVDGFTSDQLLAMSQMLHSAGYVPNDRGIEAIRWVEIDSLYPTMVISLHDPDLLEENKIPFRAPPPFGVTASEWQTNPPAVNCYTFVHGTSFQAGAEILREGLLRPTALPKGTRAAASVVYGAATPGDISDYTVQTATAQLLKRPKGRNDIIMLCTLATTEAHYKASWSSLTDEAWPFLSNEASIIQQVLPLETLRRPDPEHAPRCWSELDTVARVIF</sequence>
<keyword evidence="3" id="KW-1185">Reference proteome</keyword>
<proteinExistence type="predicted"/>
<dbReference type="Proteomes" id="UP000186817">
    <property type="component" value="Unassembled WGS sequence"/>
</dbReference>
<gene>
    <name evidence="2" type="ORF">AK812_SmicGene3542</name>
</gene>